<name>A0ABW5IP58_9BACT</name>
<evidence type="ECO:0000256" key="1">
    <source>
        <dbReference type="SAM" id="SignalP"/>
    </source>
</evidence>
<accession>A0ABW5IP58</accession>
<dbReference type="EMBL" id="JBHULU010000021">
    <property type="protein sequence ID" value="MFD2515437.1"/>
    <property type="molecule type" value="Genomic_DNA"/>
</dbReference>
<dbReference type="Proteomes" id="UP001597544">
    <property type="component" value="Unassembled WGS sequence"/>
</dbReference>
<organism evidence="2 3">
    <name type="scientific">Pontibacter locisalis</name>
    <dbReference type="NCBI Taxonomy" id="1719035"/>
    <lineage>
        <taxon>Bacteria</taxon>
        <taxon>Pseudomonadati</taxon>
        <taxon>Bacteroidota</taxon>
        <taxon>Cytophagia</taxon>
        <taxon>Cytophagales</taxon>
        <taxon>Hymenobacteraceae</taxon>
        <taxon>Pontibacter</taxon>
    </lineage>
</organism>
<reference evidence="3" key="1">
    <citation type="journal article" date="2019" name="Int. J. Syst. Evol. Microbiol.">
        <title>The Global Catalogue of Microorganisms (GCM) 10K type strain sequencing project: providing services to taxonomists for standard genome sequencing and annotation.</title>
        <authorList>
            <consortium name="The Broad Institute Genomics Platform"/>
            <consortium name="The Broad Institute Genome Sequencing Center for Infectious Disease"/>
            <person name="Wu L."/>
            <person name="Ma J."/>
        </authorList>
    </citation>
    <scope>NUCLEOTIDE SEQUENCE [LARGE SCALE GENOMIC DNA]</scope>
    <source>
        <strain evidence="3">KCTC 42498</strain>
    </source>
</reference>
<sequence length="338" mass="39163">MKTLKTLFLLLISTVAIGQTRDDLTAKHILDSSIIFSGGEERISKIESSSINYLLIQPDESTAIITEKRKIGQKYVQSILSMKHVPQTTFFDGTMVTRVDGSSITQIKDLDVMEEVKLRTYNQIQYGYKALNYELTRLPDKKFNNFDCYVVSAKADNGYTTMNFFDKTNFRLLMVVYPNGNKSLMIDYMFKDSILFNSHIVNTFADSDEKQVLRLQHADLNVDISDLWFNCPYKDKVYTPPHIKSGEFESTNGDKTVFTRTEKSQDYKDDQGKLIMRRFLKWTNNDTYGLIDEKAIKNNDSSPESLILVRIISWDDKEYVCHWIAGKYTDTQDYKIKE</sequence>
<evidence type="ECO:0000313" key="2">
    <source>
        <dbReference type="EMBL" id="MFD2515437.1"/>
    </source>
</evidence>
<protein>
    <submittedName>
        <fullName evidence="2">Uncharacterized protein</fullName>
    </submittedName>
</protein>
<keyword evidence="1" id="KW-0732">Signal</keyword>
<proteinExistence type="predicted"/>
<feature type="chain" id="PRO_5046087425" evidence="1">
    <location>
        <begin position="19"/>
        <end position="338"/>
    </location>
</feature>
<keyword evidence="3" id="KW-1185">Reference proteome</keyword>
<comment type="caution">
    <text evidence="2">The sequence shown here is derived from an EMBL/GenBank/DDBJ whole genome shotgun (WGS) entry which is preliminary data.</text>
</comment>
<dbReference type="RefSeq" id="WP_377510162.1">
    <property type="nucleotide sequence ID" value="NZ_JBHULU010000021.1"/>
</dbReference>
<evidence type="ECO:0000313" key="3">
    <source>
        <dbReference type="Proteomes" id="UP001597544"/>
    </source>
</evidence>
<feature type="signal peptide" evidence="1">
    <location>
        <begin position="1"/>
        <end position="18"/>
    </location>
</feature>
<gene>
    <name evidence="2" type="ORF">ACFSRY_16310</name>
</gene>